<dbReference type="AlphaFoldDB" id="A0A541BRH9"/>
<feature type="transmembrane region" description="Helical" evidence="1">
    <location>
        <begin position="38"/>
        <end position="59"/>
    </location>
</feature>
<dbReference type="Pfam" id="PF11139">
    <property type="entry name" value="SfLAP"/>
    <property type="match status" value="1"/>
</dbReference>
<evidence type="ECO:0000313" key="2">
    <source>
        <dbReference type="EMBL" id="TQF74924.1"/>
    </source>
</evidence>
<organism evidence="2 3">
    <name type="scientific">Rhodococcus spelaei</name>
    <dbReference type="NCBI Taxonomy" id="2546320"/>
    <lineage>
        <taxon>Bacteria</taxon>
        <taxon>Bacillati</taxon>
        <taxon>Actinomycetota</taxon>
        <taxon>Actinomycetes</taxon>
        <taxon>Mycobacteriales</taxon>
        <taxon>Nocardiaceae</taxon>
        <taxon>Rhodococcus</taxon>
    </lineage>
</organism>
<feature type="transmembrane region" description="Helical" evidence="1">
    <location>
        <begin position="147"/>
        <end position="175"/>
    </location>
</feature>
<keyword evidence="1" id="KW-0472">Membrane</keyword>
<dbReference type="Proteomes" id="UP000316256">
    <property type="component" value="Unassembled WGS sequence"/>
</dbReference>
<feature type="transmembrane region" description="Helical" evidence="1">
    <location>
        <begin position="71"/>
        <end position="92"/>
    </location>
</feature>
<dbReference type="EMBL" id="VIGH01000001">
    <property type="protein sequence ID" value="TQF74924.1"/>
    <property type="molecule type" value="Genomic_DNA"/>
</dbReference>
<comment type="caution">
    <text evidence="2">The sequence shown here is derived from an EMBL/GenBank/DDBJ whole genome shotgun (WGS) entry which is preliminary data.</text>
</comment>
<evidence type="ECO:0000256" key="1">
    <source>
        <dbReference type="SAM" id="Phobius"/>
    </source>
</evidence>
<dbReference type="RefSeq" id="WP_142095009.1">
    <property type="nucleotide sequence ID" value="NZ_VIGH01000001.1"/>
</dbReference>
<sequence>MGELVLLLIPEMIGLIITPAAIAGCVLLLQSNNPIRNALAFAGAFLFVYTMIGLAALAGGAGDPSATSQTVSHWIGLTVGLLFLAVGLAQLLQRKKLVAEKPKWMVELEEASPRRAFVIGLLLANLNPNLFIMLSGMSIISSSDSTWAQALVGTALLLLAAMVDFLIPIGAYVILGDRARRGLDSAKSWMVRRNKELGVAVFLGFGALFTIRGALALMS</sequence>
<name>A0A541BRH9_9NOCA</name>
<keyword evidence="1" id="KW-1133">Transmembrane helix</keyword>
<feature type="transmembrane region" description="Helical" evidence="1">
    <location>
        <begin position="6"/>
        <end position="29"/>
    </location>
</feature>
<reference evidence="2 3" key="1">
    <citation type="submission" date="2019-06" db="EMBL/GenBank/DDBJ databases">
        <title>Rhodococcus spaelei sp. nov., isolated from a cave.</title>
        <authorList>
            <person name="Lee S.D."/>
        </authorList>
    </citation>
    <scope>NUCLEOTIDE SEQUENCE [LARGE SCALE GENOMIC DNA]</scope>
    <source>
        <strain evidence="2 3">C9-5</strain>
    </source>
</reference>
<evidence type="ECO:0008006" key="4">
    <source>
        <dbReference type="Google" id="ProtNLM"/>
    </source>
</evidence>
<gene>
    <name evidence="2" type="ORF">FK531_02350</name>
</gene>
<accession>A0A541BRH9</accession>
<keyword evidence="1" id="KW-0812">Transmembrane</keyword>
<evidence type="ECO:0000313" key="3">
    <source>
        <dbReference type="Proteomes" id="UP000316256"/>
    </source>
</evidence>
<proteinExistence type="predicted"/>
<protein>
    <recommendedName>
        <fullName evidence="4">Sap, sulfolipid-1-addressing protein</fullName>
    </recommendedName>
</protein>
<keyword evidence="3" id="KW-1185">Reference proteome</keyword>
<feature type="transmembrane region" description="Helical" evidence="1">
    <location>
        <begin position="196"/>
        <end position="218"/>
    </location>
</feature>
<dbReference type="OrthoDB" id="4570412at2"/>
<feature type="transmembrane region" description="Helical" evidence="1">
    <location>
        <begin position="117"/>
        <end position="141"/>
    </location>
</feature>
<dbReference type="InterPro" id="IPR021315">
    <property type="entry name" value="Gap/Sap"/>
</dbReference>